<gene>
    <name evidence="1" type="ORF">S12H4_00568</name>
</gene>
<proteinExistence type="predicted"/>
<organism evidence="1">
    <name type="scientific">marine sediment metagenome</name>
    <dbReference type="NCBI Taxonomy" id="412755"/>
    <lineage>
        <taxon>unclassified sequences</taxon>
        <taxon>metagenomes</taxon>
        <taxon>ecological metagenomes</taxon>
    </lineage>
</organism>
<evidence type="ECO:0000313" key="1">
    <source>
        <dbReference type="EMBL" id="GAI69472.1"/>
    </source>
</evidence>
<dbReference type="EMBL" id="BARW01000072">
    <property type="protein sequence ID" value="GAI69472.1"/>
    <property type="molecule type" value="Genomic_DNA"/>
</dbReference>
<accession>X1QLV0</accession>
<dbReference type="AlphaFoldDB" id="X1QLV0"/>
<name>X1QLV0_9ZZZZ</name>
<protein>
    <submittedName>
        <fullName evidence="1">Uncharacterized protein</fullName>
    </submittedName>
</protein>
<comment type="caution">
    <text evidence="1">The sequence shown here is derived from an EMBL/GenBank/DDBJ whole genome shotgun (WGS) entry which is preliminary data.</text>
</comment>
<sequence length="127" mass="15016">MSRGIDLAKQRPLVSRYPNYAQAKAYLVNFLRHGRRAFIRTKRYAYYQHSPSLRVIVIYVKANILEVRAYPVDGFMFANLDEALKAQDFRAWLFAYDDRYHSINYIAGSQKIGIDNYARIKRQFKRG</sequence>
<reference evidence="1" key="1">
    <citation type="journal article" date="2014" name="Front. Microbiol.">
        <title>High frequency of phylogenetically diverse reductive dehalogenase-homologous genes in deep subseafloor sedimentary metagenomes.</title>
        <authorList>
            <person name="Kawai M."/>
            <person name="Futagami T."/>
            <person name="Toyoda A."/>
            <person name="Takaki Y."/>
            <person name="Nishi S."/>
            <person name="Hori S."/>
            <person name="Arai W."/>
            <person name="Tsubouchi T."/>
            <person name="Morono Y."/>
            <person name="Uchiyama I."/>
            <person name="Ito T."/>
            <person name="Fujiyama A."/>
            <person name="Inagaki F."/>
            <person name="Takami H."/>
        </authorList>
    </citation>
    <scope>NUCLEOTIDE SEQUENCE</scope>
    <source>
        <strain evidence="1">Expedition CK06-06</strain>
    </source>
</reference>